<dbReference type="PANTHER" id="PTHR42847:SF4">
    <property type="entry name" value="ALKANESULFONATE MONOOXYGENASE-RELATED"/>
    <property type="match status" value="1"/>
</dbReference>
<dbReference type="NCBIfam" id="TIGR03621">
    <property type="entry name" value="F420_MSMEG_2516"/>
    <property type="match status" value="1"/>
</dbReference>
<evidence type="ECO:0000313" key="6">
    <source>
        <dbReference type="EMBL" id="GAA5157600.1"/>
    </source>
</evidence>
<reference evidence="7" key="1">
    <citation type="journal article" date="2019" name="Int. J. Syst. Evol. Microbiol.">
        <title>The Global Catalogue of Microorganisms (GCM) 10K type strain sequencing project: providing services to taxonomists for standard genome sequencing and annotation.</title>
        <authorList>
            <consortium name="The Broad Institute Genomics Platform"/>
            <consortium name="The Broad Institute Genome Sequencing Center for Infectious Disease"/>
            <person name="Wu L."/>
            <person name="Ma J."/>
        </authorList>
    </citation>
    <scope>NUCLEOTIDE SEQUENCE [LARGE SCALE GENOMIC DNA]</scope>
    <source>
        <strain evidence="7">JCM 18054</strain>
    </source>
</reference>
<dbReference type="InterPro" id="IPR050172">
    <property type="entry name" value="SsuD_RutA_monooxygenase"/>
</dbReference>
<evidence type="ECO:0000256" key="4">
    <source>
        <dbReference type="ARBA" id="ARBA00023033"/>
    </source>
</evidence>
<organism evidence="6 7">
    <name type="scientific">Amycolatopsis dongchuanensis</name>
    <dbReference type="NCBI Taxonomy" id="1070866"/>
    <lineage>
        <taxon>Bacteria</taxon>
        <taxon>Bacillati</taxon>
        <taxon>Actinomycetota</taxon>
        <taxon>Actinomycetes</taxon>
        <taxon>Pseudonocardiales</taxon>
        <taxon>Pseudonocardiaceae</taxon>
        <taxon>Amycolatopsis</taxon>
    </lineage>
</organism>
<gene>
    <name evidence="6" type="ORF">GCM10023214_17400</name>
</gene>
<dbReference type="RefSeq" id="WP_346053295.1">
    <property type="nucleotide sequence ID" value="NZ_BAABIB010000045.1"/>
</dbReference>
<dbReference type="PANTHER" id="PTHR42847">
    <property type="entry name" value="ALKANESULFONATE MONOOXYGENASE"/>
    <property type="match status" value="1"/>
</dbReference>
<dbReference type="Gene3D" id="3.20.20.30">
    <property type="entry name" value="Luciferase-like domain"/>
    <property type="match status" value="2"/>
</dbReference>
<comment type="caution">
    <text evidence="6">The sequence shown here is derived from an EMBL/GenBank/DDBJ whole genome shotgun (WGS) entry which is preliminary data.</text>
</comment>
<evidence type="ECO:0000259" key="5">
    <source>
        <dbReference type="Pfam" id="PF00296"/>
    </source>
</evidence>
<feature type="domain" description="Luciferase-like" evidence="5">
    <location>
        <begin position="17"/>
        <end position="256"/>
    </location>
</feature>
<keyword evidence="3" id="KW-0560">Oxidoreductase</keyword>
<dbReference type="Pfam" id="PF00296">
    <property type="entry name" value="Bac_luciferase"/>
    <property type="match status" value="1"/>
</dbReference>
<keyword evidence="1" id="KW-0285">Flavoprotein</keyword>
<name>A0ABP9Q935_9PSEU</name>
<dbReference type="InterPro" id="IPR011251">
    <property type="entry name" value="Luciferase-like_dom"/>
</dbReference>
<keyword evidence="2" id="KW-0288">FMN</keyword>
<dbReference type="SUPFAM" id="SSF51679">
    <property type="entry name" value="Bacterial luciferase-like"/>
    <property type="match status" value="1"/>
</dbReference>
<evidence type="ECO:0000256" key="1">
    <source>
        <dbReference type="ARBA" id="ARBA00022630"/>
    </source>
</evidence>
<proteinExistence type="predicted"/>
<dbReference type="InterPro" id="IPR019923">
    <property type="entry name" value="Lucif-like_OxRdtase_MSMEG_2516"/>
</dbReference>
<keyword evidence="7" id="KW-1185">Reference proteome</keyword>
<dbReference type="EMBL" id="BAABIB010000045">
    <property type="protein sequence ID" value="GAA5157600.1"/>
    <property type="molecule type" value="Genomic_DNA"/>
</dbReference>
<accession>A0ABP9Q935</accession>
<dbReference type="Proteomes" id="UP001500192">
    <property type="component" value="Unassembled WGS sequence"/>
</dbReference>
<keyword evidence="4" id="KW-0503">Monooxygenase</keyword>
<dbReference type="InterPro" id="IPR036661">
    <property type="entry name" value="Luciferase-like_sf"/>
</dbReference>
<sequence length="276" mass="29928">MSGVFRFGVNMMAPGERAGWVDKCRRAEDLGYDVVCVADHLGMPAPFPALVLAAEVTERPKLCPFVLNAAFYNPVLLAREITTVRDFLGGRLELGLGAGYAKPEFDEAGIPWESGGRRIDRMVAALDALGAPGCPLLIGGWGDRMLRLAAERADIVAFTGAGAQPDGSLSTLAGAPAFRERVEFVRAALGEREAELNVLIQFVDVTADRRGSLERLRPYAPGLSAEELGELPTLLVGTAEQIAEQLREQREKLGLTYISVMERDFEAFAPVIELLR</sequence>
<evidence type="ECO:0000313" key="7">
    <source>
        <dbReference type="Proteomes" id="UP001500192"/>
    </source>
</evidence>
<protein>
    <submittedName>
        <fullName evidence="6">TIGR03621 family F420-dependent LLM class oxidoreductase</fullName>
    </submittedName>
</protein>
<evidence type="ECO:0000256" key="2">
    <source>
        <dbReference type="ARBA" id="ARBA00022643"/>
    </source>
</evidence>
<evidence type="ECO:0000256" key="3">
    <source>
        <dbReference type="ARBA" id="ARBA00023002"/>
    </source>
</evidence>